<evidence type="ECO:0000256" key="5">
    <source>
        <dbReference type="SAM" id="SignalP"/>
    </source>
</evidence>
<keyword evidence="2" id="KW-0150">Chloroplast</keyword>
<accession>A0A7S2UG07</accession>
<proteinExistence type="predicted"/>
<comment type="subcellular location">
    <subcellularLocation>
        <location evidence="1">Plastid</location>
        <location evidence="1">Chloroplast</location>
    </subcellularLocation>
</comment>
<name>A0A7S2UG07_9STRA</name>
<dbReference type="PANTHER" id="PTHR33926">
    <property type="entry name" value="PROTEIN TIC 22, CHLOROPLASTIC"/>
    <property type="match status" value="1"/>
</dbReference>
<dbReference type="AlphaFoldDB" id="A0A7S2UG07"/>
<protein>
    <submittedName>
        <fullName evidence="6">Uncharacterized protein</fullName>
    </submittedName>
</protein>
<reference evidence="6" key="1">
    <citation type="submission" date="2021-01" db="EMBL/GenBank/DDBJ databases">
        <authorList>
            <person name="Corre E."/>
            <person name="Pelletier E."/>
            <person name="Niang G."/>
            <person name="Scheremetjew M."/>
            <person name="Finn R."/>
            <person name="Kale V."/>
            <person name="Holt S."/>
            <person name="Cochrane G."/>
            <person name="Meng A."/>
            <person name="Brown T."/>
            <person name="Cohen L."/>
        </authorList>
    </citation>
    <scope>NUCLEOTIDE SEQUENCE</scope>
    <source>
        <strain evidence="6">CCMP2084</strain>
    </source>
</reference>
<feature type="region of interest" description="Disordered" evidence="4">
    <location>
        <begin position="132"/>
        <end position="151"/>
    </location>
</feature>
<dbReference type="GO" id="GO:0009507">
    <property type="term" value="C:chloroplast"/>
    <property type="evidence" value="ECO:0007669"/>
    <property type="project" value="UniProtKB-SubCell"/>
</dbReference>
<feature type="chain" id="PRO_5031362483" evidence="5">
    <location>
        <begin position="33"/>
        <end position="417"/>
    </location>
</feature>
<dbReference type="EMBL" id="HBHQ01015988">
    <property type="protein sequence ID" value="CAD9818847.1"/>
    <property type="molecule type" value="Transcribed_RNA"/>
</dbReference>
<feature type="signal peptide" evidence="5">
    <location>
        <begin position="1"/>
        <end position="32"/>
    </location>
</feature>
<evidence type="ECO:0000313" key="6">
    <source>
        <dbReference type="EMBL" id="CAD9818847.1"/>
    </source>
</evidence>
<evidence type="ECO:0000256" key="2">
    <source>
        <dbReference type="ARBA" id="ARBA00022528"/>
    </source>
</evidence>
<evidence type="ECO:0000256" key="3">
    <source>
        <dbReference type="ARBA" id="ARBA00022640"/>
    </source>
</evidence>
<feature type="compositionally biased region" description="Basic and acidic residues" evidence="4">
    <location>
        <begin position="69"/>
        <end position="80"/>
    </location>
</feature>
<sequence>MASMGLASSWWTIRSFVVFRFAWLLLSNTSSAFLQTRNPHTLLVSRSINIRDRMINRATVLHPLRMNLHTRDDPEQERDTPSSTSMDGSSRRRFLSHTPTAAASLSAALFWTGMGSSLSALVVPQMAQAETTTSVTTTAEQEGNGASSSEGLVTAEELAARLRVVPTFCIVDPKGVPYMVFGEDAKVTGYFFTSYGEAARILKVARESADRAREETAKEIRAKRRTGNTDDPEQRPLTPKEIAYEIGFNPWRNARISTVPLDLAVTLCIKSTNTKSGGIHFQVAPTEDDISDALALDKSGRSDLPEGKVPLFYVEELKLEATGSMPVYFHKSELLAEWNRQQKGKKNNKPEGIPKIQVSELFTLITAMVKPATDKVDPDLSKIVFLPPVESAQRAKECLKASGKEPPFKLGERIVVL</sequence>
<keyword evidence="3" id="KW-0934">Plastid</keyword>
<feature type="compositionally biased region" description="Low complexity" evidence="4">
    <location>
        <begin position="132"/>
        <end position="142"/>
    </location>
</feature>
<dbReference type="Pfam" id="PF04278">
    <property type="entry name" value="Tic22"/>
    <property type="match status" value="1"/>
</dbReference>
<evidence type="ECO:0000256" key="4">
    <source>
        <dbReference type="SAM" id="MobiDB-lite"/>
    </source>
</evidence>
<dbReference type="InterPro" id="IPR007378">
    <property type="entry name" value="Tic22-like"/>
</dbReference>
<dbReference type="GO" id="GO:0015031">
    <property type="term" value="P:protein transport"/>
    <property type="evidence" value="ECO:0007669"/>
    <property type="project" value="InterPro"/>
</dbReference>
<evidence type="ECO:0000256" key="1">
    <source>
        <dbReference type="ARBA" id="ARBA00004229"/>
    </source>
</evidence>
<dbReference type="PANTHER" id="PTHR33926:SF4">
    <property type="entry name" value="PROTEIN TIC 22, CHLOROPLASTIC"/>
    <property type="match status" value="1"/>
</dbReference>
<feature type="region of interest" description="Disordered" evidence="4">
    <location>
        <begin position="66"/>
        <end position="93"/>
    </location>
</feature>
<gene>
    <name evidence="6" type="ORF">ASEP1449_LOCUS10679</name>
</gene>
<organism evidence="6">
    <name type="scientific">Attheya septentrionalis</name>
    <dbReference type="NCBI Taxonomy" id="420275"/>
    <lineage>
        <taxon>Eukaryota</taxon>
        <taxon>Sar</taxon>
        <taxon>Stramenopiles</taxon>
        <taxon>Ochrophyta</taxon>
        <taxon>Bacillariophyta</taxon>
        <taxon>Coscinodiscophyceae</taxon>
        <taxon>Chaetocerotophycidae</taxon>
        <taxon>Chaetocerotales</taxon>
        <taxon>Attheyaceae</taxon>
        <taxon>Attheya</taxon>
    </lineage>
</organism>
<keyword evidence="5" id="KW-0732">Signal</keyword>
<dbReference type="Gene3D" id="3.40.1350.100">
    <property type="match status" value="1"/>
</dbReference>